<evidence type="ECO:0000313" key="5">
    <source>
        <dbReference type="EMBL" id="KAA6183952.1"/>
    </source>
</evidence>
<feature type="domain" description="Methyltransferase type 11" evidence="4">
    <location>
        <begin position="61"/>
        <end position="151"/>
    </location>
</feature>
<dbReference type="InterPro" id="IPR029063">
    <property type="entry name" value="SAM-dependent_MTases_sf"/>
</dbReference>
<dbReference type="SUPFAM" id="SSF53335">
    <property type="entry name" value="S-adenosyl-L-methionine-dependent methyltransferases"/>
    <property type="match status" value="1"/>
</dbReference>
<name>A0A5M8FRL2_9GAMM</name>
<dbReference type="AlphaFoldDB" id="A0A5M8FRL2"/>
<dbReference type="InterPro" id="IPR013216">
    <property type="entry name" value="Methyltransf_11"/>
</dbReference>
<dbReference type="PANTHER" id="PTHR43464">
    <property type="entry name" value="METHYLTRANSFERASE"/>
    <property type="match status" value="1"/>
</dbReference>
<keyword evidence="3" id="KW-0949">S-adenosyl-L-methionine</keyword>
<evidence type="ECO:0000313" key="6">
    <source>
        <dbReference type="Proteomes" id="UP000322981"/>
    </source>
</evidence>
<sequence length="269" mass="31302">MTEPTAHSGQTKLQAQTASHYDQYPFDFLTTEDEARIEEIQPGSFREFVRERLSPGDRVAEIGCGPGRATLYLTRLGHQVWAVDLSLGSLRLARRRAPAAHYAAATNLSLPFADASFDAVISDGVIHHTPDARRSFEENARILKPGGYLYLGVYRRHGYYYYFYTYLGIPIRWLERRRWGRWLIHATLLPIYYLVHLIKSRGRRTWKGARHFFYDYIITPRASFHTREDVEQWGRQNRLRLAQYVAKVGNTHVFFFEKSGMDVRSPVNI</sequence>
<keyword evidence="2 5" id="KW-0808">Transferase</keyword>
<comment type="caution">
    <text evidence="5">The sequence shown here is derived from an EMBL/GenBank/DDBJ whole genome shotgun (WGS) entry which is preliminary data.</text>
</comment>
<dbReference type="PANTHER" id="PTHR43464:SF19">
    <property type="entry name" value="UBIQUINONE BIOSYNTHESIS O-METHYLTRANSFERASE, MITOCHONDRIAL"/>
    <property type="match status" value="1"/>
</dbReference>
<dbReference type="Pfam" id="PF08241">
    <property type="entry name" value="Methyltransf_11"/>
    <property type="match status" value="1"/>
</dbReference>
<keyword evidence="1 5" id="KW-0489">Methyltransferase</keyword>
<dbReference type="OrthoDB" id="9791837at2"/>
<evidence type="ECO:0000256" key="1">
    <source>
        <dbReference type="ARBA" id="ARBA00022603"/>
    </source>
</evidence>
<gene>
    <name evidence="5" type="ORF">F2Q65_14185</name>
</gene>
<dbReference type="GO" id="GO:0032259">
    <property type="term" value="P:methylation"/>
    <property type="evidence" value="ECO:0007669"/>
    <property type="project" value="UniProtKB-KW"/>
</dbReference>
<accession>A0A5M8FRL2</accession>
<organism evidence="5 6">
    <name type="scientific">Thiohalocapsa marina</name>
    <dbReference type="NCBI Taxonomy" id="424902"/>
    <lineage>
        <taxon>Bacteria</taxon>
        <taxon>Pseudomonadati</taxon>
        <taxon>Pseudomonadota</taxon>
        <taxon>Gammaproteobacteria</taxon>
        <taxon>Chromatiales</taxon>
        <taxon>Chromatiaceae</taxon>
        <taxon>Thiohalocapsa</taxon>
    </lineage>
</organism>
<dbReference type="Proteomes" id="UP000322981">
    <property type="component" value="Unassembled WGS sequence"/>
</dbReference>
<evidence type="ECO:0000256" key="3">
    <source>
        <dbReference type="ARBA" id="ARBA00022691"/>
    </source>
</evidence>
<dbReference type="EMBL" id="VWXX01000026">
    <property type="protein sequence ID" value="KAA6183952.1"/>
    <property type="molecule type" value="Genomic_DNA"/>
</dbReference>
<evidence type="ECO:0000256" key="2">
    <source>
        <dbReference type="ARBA" id="ARBA00022679"/>
    </source>
</evidence>
<dbReference type="CDD" id="cd02440">
    <property type="entry name" value="AdoMet_MTases"/>
    <property type="match status" value="1"/>
</dbReference>
<keyword evidence="6" id="KW-1185">Reference proteome</keyword>
<dbReference type="RefSeq" id="WP_150094063.1">
    <property type="nucleotide sequence ID" value="NZ_VWXX01000026.1"/>
</dbReference>
<dbReference type="GO" id="GO:0008757">
    <property type="term" value="F:S-adenosylmethionine-dependent methyltransferase activity"/>
    <property type="evidence" value="ECO:0007669"/>
    <property type="project" value="InterPro"/>
</dbReference>
<proteinExistence type="predicted"/>
<protein>
    <submittedName>
        <fullName evidence="5">Class I SAM-dependent methyltransferase</fullName>
    </submittedName>
</protein>
<evidence type="ECO:0000259" key="4">
    <source>
        <dbReference type="Pfam" id="PF08241"/>
    </source>
</evidence>
<dbReference type="Gene3D" id="3.40.50.150">
    <property type="entry name" value="Vaccinia Virus protein VP39"/>
    <property type="match status" value="1"/>
</dbReference>
<reference evidence="5 6" key="1">
    <citation type="submission" date="2019-09" db="EMBL/GenBank/DDBJ databases">
        <title>Whole-genome sequence of the purple sulfur bacterium Thiohalocapsa marina DSM 19078.</title>
        <authorList>
            <person name="Kyndt J.A."/>
            <person name="Meyer T.E."/>
        </authorList>
    </citation>
    <scope>NUCLEOTIDE SEQUENCE [LARGE SCALE GENOMIC DNA]</scope>
    <source>
        <strain evidence="5 6">DSM 19078</strain>
    </source>
</reference>